<feature type="chain" id="PRO_5044803823" evidence="2">
    <location>
        <begin position="24"/>
        <end position="247"/>
    </location>
</feature>
<sequence>MFTSVLWIGFVTVALWVLPLTTCTGPQASNCTYNFTFLGLTDAVLTPEIGTSISIDFSLEATTPHCDLLDNVRITVGKRSSRFLAPLCIINYDMKETCLPPIAEKICKCLPEKGWYRLSKTIKETDYASWVWQTNKNEVEDVIVNITNPPRACLDPALSDNYLRPSISPEVRTGTDDARNVTPFYGNSVLHPAVQLHNTASGFPLPCKVRTSTSKRATPSSGYIEMSRPAGKRSSDNNQEEREYVNI</sequence>
<feature type="compositionally biased region" description="Basic and acidic residues" evidence="1">
    <location>
        <begin position="233"/>
        <end position="247"/>
    </location>
</feature>
<reference evidence="3 4" key="1">
    <citation type="journal article" date="2023" name="Sci. Data">
        <title>Genome assembly of the Korean intertidal mud-creeper Batillaria attramentaria.</title>
        <authorList>
            <person name="Patra A.K."/>
            <person name="Ho P.T."/>
            <person name="Jun S."/>
            <person name="Lee S.J."/>
            <person name="Kim Y."/>
            <person name="Won Y.J."/>
        </authorList>
    </citation>
    <scope>NUCLEOTIDE SEQUENCE [LARGE SCALE GENOMIC DNA]</scope>
    <source>
        <strain evidence="3">Wonlab-2016</strain>
    </source>
</reference>
<dbReference type="AlphaFoldDB" id="A0ABD0JFM1"/>
<evidence type="ECO:0000256" key="2">
    <source>
        <dbReference type="SAM" id="SignalP"/>
    </source>
</evidence>
<feature type="signal peptide" evidence="2">
    <location>
        <begin position="1"/>
        <end position="23"/>
    </location>
</feature>
<accession>A0ABD0JFM1</accession>
<gene>
    <name evidence="3" type="ORF">BaRGS_00035013</name>
</gene>
<dbReference type="EMBL" id="JACVVK020000459">
    <property type="protein sequence ID" value="KAK7473738.1"/>
    <property type="molecule type" value="Genomic_DNA"/>
</dbReference>
<dbReference type="Proteomes" id="UP001519460">
    <property type="component" value="Unassembled WGS sequence"/>
</dbReference>
<feature type="compositionally biased region" description="Polar residues" evidence="1">
    <location>
        <begin position="211"/>
        <end position="221"/>
    </location>
</feature>
<keyword evidence="4" id="KW-1185">Reference proteome</keyword>
<evidence type="ECO:0000313" key="3">
    <source>
        <dbReference type="EMBL" id="KAK7473738.1"/>
    </source>
</evidence>
<feature type="region of interest" description="Disordered" evidence="1">
    <location>
        <begin position="211"/>
        <end position="247"/>
    </location>
</feature>
<proteinExistence type="predicted"/>
<evidence type="ECO:0000313" key="4">
    <source>
        <dbReference type="Proteomes" id="UP001519460"/>
    </source>
</evidence>
<evidence type="ECO:0000256" key="1">
    <source>
        <dbReference type="SAM" id="MobiDB-lite"/>
    </source>
</evidence>
<comment type="caution">
    <text evidence="3">The sequence shown here is derived from an EMBL/GenBank/DDBJ whole genome shotgun (WGS) entry which is preliminary data.</text>
</comment>
<keyword evidence="2" id="KW-0732">Signal</keyword>
<protein>
    <submittedName>
        <fullName evidence="3">Uncharacterized protein</fullName>
    </submittedName>
</protein>
<organism evidence="3 4">
    <name type="scientific">Batillaria attramentaria</name>
    <dbReference type="NCBI Taxonomy" id="370345"/>
    <lineage>
        <taxon>Eukaryota</taxon>
        <taxon>Metazoa</taxon>
        <taxon>Spiralia</taxon>
        <taxon>Lophotrochozoa</taxon>
        <taxon>Mollusca</taxon>
        <taxon>Gastropoda</taxon>
        <taxon>Caenogastropoda</taxon>
        <taxon>Sorbeoconcha</taxon>
        <taxon>Cerithioidea</taxon>
        <taxon>Batillariidae</taxon>
        <taxon>Batillaria</taxon>
    </lineage>
</organism>
<name>A0ABD0JFM1_9CAEN</name>